<dbReference type="Gene3D" id="3.50.50.60">
    <property type="entry name" value="FAD/NAD(P)-binding domain"/>
    <property type="match status" value="2"/>
</dbReference>
<dbReference type="PANTHER" id="PTHR10668">
    <property type="entry name" value="PHYTOENE DEHYDROGENASE"/>
    <property type="match status" value="1"/>
</dbReference>
<keyword evidence="2" id="KW-1185">Reference proteome</keyword>
<comment type="caution">
    <text evidence="1">The sequence shown here is derived from an EMBL/GenBank/DDBJ whole genome shotgun (WGS) entry which is preliminary data.</text>
</comment>
<dbReference type="AlphaFoldDB" id="A0A5M8QQ06"/>
<dbReference type="Pfam" id="PF13450">
    <property type="entry name" value="NAD_binding_8"/>
    <property type="match status" value="1"/>
</dbReference>
<gene>
    <name evidence="1" type="ORF">FEM33_20935</name>
</gene>
<protein>
    <submittedName>
        <fullName evidence="1">NAD(P)/FAD-dependent oxidoreductase</fullName>
    </submittedName>
</protein>
<dbReference type="PRINTS" id="PR00420">
    <property type="entry name" value="RNGMNOXGNASE"/>
</dbReference>
<dbReference type="EMBL" id="VBSN01000066">
    <property type="protein sequence ID" value="KAA6436613.1"/>
    <property type="molecule type" value="Genomic_DNA"/>
</dbReference>
<organism evidence="1 2">
    <name type="scientific">Dyadobacter flavalbus</name>
    <dbReference type="NCBI Taxonomy" id="2579942"/>
    <lineage>
        <taxon>Bacteria</taxon>
        <taxon>Pseudomonadati</taxon>
        <taxon>Bacteroidota</taxon>
        <taxon>Cytophagia</taxon>
        <taxon>Cytophagales</taxon>
        <taxon>Spirosomataceae</taxon>
        <taxon>Dyadobacter</taxon>
    </lineage>
</organism>
<dbReference type="OrthoDB" id="833207at2"/>
<sequence>MHRTEFDAIVVGSGPNGLAAGITLQKAGLSVLIAEAKPTIGGGMRTQELTLPGYTHDVCSAIHPLVLLSPFFRSIPLGAYGLELITPDIAAAHPLDNGHAAILNGSVKETAERMGKDKAAYLDFMEPLVSMLPGLIPDLLGPLAMPEKPLSLAKFGLKALPSSLNTSRLFKTVEAKALWAGMAAHAMQPLENMATSAFGIMLMAAAHLNSWPVPKGGSQSIANAMVAYFRFLGGKIETGFEVNSLGQLPSSKAVLLDVTPRQLLKMAGEKLSPAYRKKLEKYRYGTGVFKIDWALDNAIPFTAEACRSAGTVHIGNTIEEIAAYERSVFRGRHIEKPFVLLAQQSIFDKSRAPEGKHTAWAYCHVPHGSLKDMTAEIENQVERFAPGFRELIREKHTMNSAQMEAYNANYIGGDINGGVQDIRQLYTRPVLSVSPYRTAAKGIYICSSSTPPGGGVHGMCGFHAAKQALKDVFKISNL</sequence>
<accession>A0A5M8QQ06</accession>
<evidence type="ECO:0000313" key="1">
    <source>
        <dbReference type="EMBL" id="KAA6436613.1"/>
    </source>
</evidence>
<dbReference type="PANTHER" id="PTHR10668:SF105">
    <property type="entry name" value="DEHYDROGENASE-RELATED"/>
    <property type="match status" value="1"/>
</dbReference>
<dbReference type="SUPFAM" id="SSF51905">
    <property type="entry name" value="FAD/NAD(P)-binding domain"/>
    <property type="match status" value="1"/>
</dbReference>
<name>A0A5M8QQ06_9BACT</name>
<reference evidence="1 2" key="1">
    <citation type="submission" date="2019-05" db="EMBL/GenBank/DDBJ databases">
        <authorList>
            <person name="Qu J.-H."/>
        </authorList>
    </citation>
    <scope>NUCLEOTIDE SEQUENCE [LARGE SCALE GENOMIC DNA]</scope>
    <source>
        <strain evidence="1 2">NS28</strain>
    </source>
</reference>
<proteinExistence type="predicted"/>
<dbReference type="Proteomes" id="UP000323994">
    <property type="component" value="Unassembled WGS sequence"/>
</dbReference>
<dbReference type="RefSeq" id="WP_139013935.1">
    <property type="nucleotide sequence ID" value="NZ_VBSN01000066.1"/>
</dbReference>
<evidence type="ECO:0000313" key="2">
    <source>
        <dbReference type="Proteomes" id="UP000323994"/>
    </source>
</evidence>
<dbReference type="InterPro" id="IPR036188">
    <property type="entry name" value="FAD/NAD-bd_sf"/>
</dbReference>